<dbReference type="STRING" id="318479.A0A0N4U1F3"/>
<accession>A0A0N4U1F3</accession>
<dbReference type="GO" id="GO:0005743">
    <property type="term" value="C:mitochondrial inner membrane"/>
    <property type="evidence" value="ECO:0007669"/>
    <property type="project" value="UniProtKB-SubCell"/>
</dbReference>
<keyword evidence="8" id="KW-0999">Mitochondrion inner membrane</keyword>
<dbReference type="Gene3D" id="1.10.437.10">
    <property type="entry name" value="Blc2-like"/>
    <property type="match status" value="1"/>
</dbReference>
<feature type="domain" description="Apoptosis regulator Bcl-2 family BH4" evidence="16">
    <location>
        <begin position="201"/>
        <end position="220"/>
    </location>
</feature>
<dbReference type="InterPro" id="IPR002475">
    <property type="entry name" value="Bcl2-like"/>
</dbReference>
<dbReference type="SUPFAM" id="SSF56854">
    <property type="entry name" value="Bcl-2 inhibitors of programmed cell death"/>
    <property type="match status" value="1"/>
</dbReference>
<keyword evidence="19" id="KW-1185">Reference proteome</keyword>
<dbReference type="PANTHER" id="PTHR10978">
    <property type="entry name" value="SUCCINATE DEHYDROGENASE CYTOCHROME B560 SUBUNIT"/>
    <property type="match status" value="1"/>
</dbReference>
<feature type="short sequence motif" description="BH4" evidence="14">
    <location>
        <begin position="201"/>
        <end position="220"/>
    </location>
</feature>
<evidence type="ECO:0000256" key="2">
    <source>
        <dbReference type="ARBA" id="ARBA00005163"/>
    </source>
</evidence>
<dbReference type="OrthoDB" id="588261at2759"/>
<keyword evidence="10 15" id="KW-1133">Transmembrane helix</keyword>
<gene>
    <name evidence="17" type="ORF">DME_LOCUS4790</name>
</gene>
<sequence length="353" mass="40900">MYLLPYRMGLCRVPLRNIQSLKLMQTSAQSKSAAKTPIQIWGWNYLMRQRALKRPISPHLQVYKPQLTWMVSGFHRMTGCAMAGTLLIGGVGFALLPLNFTIFIEFIRGLGLPWIITDAFKFIIAYPIVFHTLNGIRFIAFDCALGTDIASKMTIVDDQHIVSPNCSTGSDHAVLSNETMVRKSDITVEPLCDFELEKYSVRGFVVDYINYRLAEEGLEWYERPEIAEHDLPEYEAMRFLAKLFEKNHKRELEKMVFELIGDDQYIFQARYIELVKNFCLVGPENKMTYARLIALIAFCGLFAVHMAQNNCRDAISSIALYTWKYLQHRIHMTWYQDGKSWVKIPFLQMIIHI</sequence>
<evidence type="ECO:0000256" key="9">
    <source>
        <dbReference type="ARBA" id="ARBA00022946"/>
    </source>
</evidence>
<dbReference type="InterPro" id="IPR036834">
    <property type="entry name" value="Bcl-2-like_sf"/>
</dbReference>
<evidence type="ECO:0000256" key="12">
    <source>
        <dbReference type="ARBA" id="ARBA00023128"/>
    </source>
</evidence>
<evidence type="ECO:0000256" key="6">
    <source>
        <dbReference type="ARBA" id="ARBA00022703"/>
    </source>
</evidence>
<dbReference type="GO" id="GO:0042981">
    <property type="term" value="P:regulation of apoptotic process"/>
    <property type="evidence" value="ECO:0007669"/>
    <property type="project" value="InterPro"/>
</dbReference>
<proteinExistence type="inferred from homology"/>
<dbReference type="InterPro" id="IPR003093">
    <property type="entry name" value="Bcl2_BH4"/>
</dbReference>
<evidence type="ECO:0000256" key="13">
    <source>
        <dbReference type="ARBA" id="ARBA00023136"/>
    </source>
</evidence>
<dbReference type="PROSITE" id="PS01000">
    <property type="entry name" value="SDH_CYT_1"/>
    <property type="match status" value="1"/>
</dbReference>
<comment type="subcellular location">
    <subcellularLocation>
        <location evidence="1">Mitochondrion inner membrane</location>
        <topology evidence="1">Multi-pass membrane protein</topology>
    </subcellularLocation>
</comment>
<dbReference type="EMBL" id="UYYG01001151">
    <property type="protein sequence ID" value="VDN54817.1"/>
    <property type="molecule type" value="Genomic_DNA"/>
</dbReference>
<dbReference type="GO" id="GO:0006099">
    <property type="term" value="P:tricarboxylic acid cycle"/>
    <property type="evidence" value="ECO:0007669"/>
    <property type="project" value="InterPro"/>
</dbReference>
<comment type="pathway">
    <text evidence="2">Carbohydrate metabolism; tricarboxylic acid cycle.</text>
</comment>
<evidence type="ECO:0000256" key="4">
    <source>
        <dbReference type="ARBA" id="ARBA00022617"/>
    </source>
</evidence>
<dbReference type="FunFam" id="1.20.1300.10:FF:000011">
    <property type="entry name" value="Succinate dehydrogenase cytochrome b560 subunit"/>
    <property type="match status" value="1"/>
</dbReference>
<keyword evidence="5 15" id="KW-0812">Transmembrane</keyword>
<comment type="similarity">
    <text evidence="3">Belongs to the Bcl-2 family.</text>
</comment>
<dbReference type="WBParaSite" id="DME_0000043001-mRNA-1">
    <property type="protein sequence ID" value="DME_0000043001-mRNA-1"/>
    <property type="gene ID" value="DME_0000043001"/>
</dbReference>
<keyword evidence="7" id="KW-0479">Metal-binding</keyword>
<dbReference type="Gene3D" id="1.20.1300.10">
    <property type="entry name" value="Fumarate reductase/succinate dehydrogenase, transmembrane subunit"/>
    <property type="match status" value="1"/>
</dbReference>
<dbReference type="InterPro" id="IPR018495">
    <property type="entry name" value="Succ_DH_cyt_bsu_CS"/>
</dbReference>
<keyword evidence="9" id="KW-0809">Transit peptide</keyword>
<evidence type="ECO:0000256" key="11">
    <source>
        <dbReference type="ARBA" id="ARBA00023004"/>
    </source>
</evidence>
<dbReference type="PROSITE" id="PS50063">
    <property type="entry name" value="BH4_2"/>
    <property type="match status" value="1"/>
</dbReference>
<dbReference type="Proteomes" id="UP000038040">
    <property type="component" value="Unplaced"/>
</dbReference>
<dbReference type="Pfam" id="PF02180">
    <property type="entry name" value="BH4"/>
    <property type="match status" value="1"/>
</dbReference>
<name>A0A0N4U1F3_DRAME</name>
<keyword evidence="11" id="KW-0408">Iron</keyword>
<dbReference type="GO" id="GO:0006121">
    <property type="term" value="P:mitochondrial electron transport, succinate to ubiquinone"/>
    <property type="evidence" value="ECO:0007669"/>
    <property type="project" value="TreeGrafter"/>
</dbReference>
<dbReference type="InterPro" id="IPR014314">
    <property type="entry name" value="Succ_DH_cytb556"/>
</dbReference>
<protein>
    <submittedName>
        <fullName evidence="20">Succinate dehydrogenase cytochrome b560 subunit, mitochondrial</fullName>
    </submittedName>
</protein>
<dbReference type="Proteomes" id="UP000274756">
    <property type="component" value="Unassembled WGS sequence"/>
</dbReference>
<evidence type="ECO:0000256" key="1">
    <source>
        <dbReference type="ARBA" id="ARBA00004448"/>
    </source>
</evidence>
<evidence type="ECO:0000256" key="8">
    <source>
        <dbReference type="ARBA" id="ARBA00022792"/>
    </source>
</evidence>
<feature type="transmembrane region" description="Helical" evidence="15">
    <location>
        <begin position="110"/>
        <end position="129"/>
    </location>
</feature>
<dbReference type="GO" id="GO:0009055">
    <property type="term" value="F:electron transfer activity"/>
    <property type="evidence" value="ECO:0007669"/>
    <property type="project" value="InterPro"/>
</dbReference>
<dbReference type="Pfam" id="PF00452">
    <property type="entry name" value="Bcl-2"/>
    <property type="match status" value="1"/>
</dbReference>
<keyword evidence="12" id="KW-0496">Mitochondrion</keyword>
<dbReference type="InterPro" id="IPR034804">
    <property type="entry name" value="SQR/QFR_C/D"/>
</dbReference>
<evidence type="ECO:0000313" key="18">
    <source>
        <dbReference type="Proteomes" id="UP000038040"/>
    </source>
</evidence>
<evidence type="ECO:0000256" key="14">
    <source>
        <dbReference type="PROSITE-ProRule" id="PRU00025"/>
    </source>
</evidence>
<dbReference type="InterPro" id="IPR000701">
    <property type="entry name" value="SuccDH_FuR_B_TM-su"/>
</dbReference>
<dbReference type="SMART" id="SM00265">
    <property type="entry name" value="BH4"/>
    <property type="match status" value="1"/>
</dbReference>
<dbReference type="PANTHER" id="PTHR10978:SF5">
    <property type="entry name" value="SUCCINATE DEHYDROGENASE CYTOCHROME B560 SUBUNIT, MITOCHONDRIAL"/>
    <property type="match status" value="1"/>
</dbReference>
<dbReference type="GO" id="GO:0006915">
    <property type="term" value="P:apoptotic process"/>
    <property type="evidence" value="ECO:0007669"/>
    <property type="project" value="UniProtKB-UniRule"/>
</dbReference>
<organism evidence="18 20">
    <name type="scientific">Dracunculus medinensis</name>
    <name type="common">Guinea worm</name>
    <dbReference type="NCBI Taxonomy" id="318479"/>
    <lineage>
        <taxon>Eukaryota</taxon>
        <taxon>Metazoa</taxon>
        <taxon>Ecdysozoa</taxon>
        <taxon>Nematoda</taxon>
        <taxon>Chromadorea</taxon>
        <taxon>Rhabditida</taxon>
        <taxon>Spirurina</taxon>
        <taxon>Dracunculoidea</taxon>
        <taxon>Dracunculidae</taxon>
        <taxon>Dracunculus</taxon>
    </lineage>
</organism>
<dbReference type="PROSITE" id="PS01001">
    <property type="entry name" value="SDH_CYT_2"/>
    <property type="match status" value="1"/>
</dbReference>
<evidence type="ECO:0000256" key="10">
    <source>
        <dbReference type="ARBA" id="ARBA00022989"/>
    </source>
</evidence>
<keyword evidence="6 14" id="KW-0053">Apoptosis</keyword>
<evidence type="ECO:0000313" key="20">
    <source>
        <dbReference type="WBParaSite" id="DME_0000043001-mRNA-1"/>
    </source>
</evidence>
<dbReference type="InterPro" id="IPR046371">
    <property type="entry name" value="Bcl-2_BH1-3"/>
</dbReference>
<reference evidence="20" key="1">
    <citation type="submission" date="2017-02" db="UniProtKB">
        <authorList>
            <consortium name="WormBaseParasite"/>
        </authorList>
    </citation>
    <scope>IDENTIFICATION</scope>
</reference>
<dbReference type="GO" id="GO:0046872">
    <property type="term" value="F:metal ion binding"/>
    <property type="evidence" value="ECO:0007669"/>
    <property type="project" value="UniProtKB-KW"/>
</dbReference>
<evidence type="ECO:0000256" key="5">
    <source>
        <dbReference type="ARBA" id="ARBA00022692"/>
    </source>
</evidence>
<evidence type="ECO:0000256" key="3">
    <source>
        <dbReference type="ARBA" id="ARBA00009458"/>
    </source>
</evidence>
<dbReference type="NCBIfam" id="TIGR02970">
    <property type="entry name" value="succ_dehyd_cytB"/>
    <property type="match status" value="1"/>
</dbReference>
<keyword evidence="13 15" id="KW-0472">Membrane</keyword>
<reference evidence="17 19" key="2">
    <citation type="submission" date="2018-11" db="EMBL/GenBank/DDBJ databases">
        <authorList>
            <consortium name="Pathogen Informatics"/>
        </authorList>
    </citation>
    <scope>NUCLEOTIDE SEQUENCE [LARGE SCALE GENOMIC DNA]</scope>
</reference>
<evidence type="ECO:0000259" key="16">
    <source>
        <dbReference type="PROSITE" id="PS50063"/>
    </source>
</evidence>
<dbReference type="AlphaFoldDB" id="A0A0N4U1F3"/>
<evidence type="ECO:0000313" key="19">
    <source>
        <dbReference type="Proteomes" id="UP000274756"/>
    </source>
</evidence>
<keyword evidence="4" id="KW-0349">Heme</keyword>
<dbReference type="SUPFAM" id="SSF81343">
    <property type="entry name" value="Fumarate reductase respiratory complex transmembrane subunits"/>
    <property type="match status" value="1"/>
</dbReference>
<dbReference type="SMART" id="SM00337">
    <property type="entry name" value="BCL"/>
    <property type="match status" value="1"/>
</dbReference>
<dbReference type="PROSITE" id="PS50062">
    <property type="entry name" value="BCL2_FAMILY"/>
    <property type="match status" value="1"/>
</dbReference>
<evidence type="ECO:0000256" key="15">
    <source>
        <dbReference type="SAM" id="Phobius"/>
    </source>
</evidence>
<evidence type="ECO:0000313" key="17">
    <source>
        <dbReference type="EMBL" id="VDN54817.1"/>
    </source>
</evidence>
<evidence type="ECO:0000256" key="7">
    <source>
        <dbReference type="ARBA" id="ARBA00022723"/>
    </source>
</evidence>
<feature type="transmembrane region" description="Helical" evidence="15">
    <location>
        <begin position="80"/>
        <end position="104"/>
    </location>
</feature>
<dbReference type="Pfam" id="PF01127">
    <property type="entry name" value="Sdh_cyt"/>
    <property type="match status" value="1"/>
</dbReference>
<dbReference type="CDD" id="cd03499">
    <property type="entry name" value="SQR_TypeC_SdhC"/>
    <property type="match status" value="1"/>
</dbReference>